<keyword evidence="4 8" id="KW-0808">Transferase</keyword>
<dbReference type="OrthoDB" id="9811884at2"/>
<evidence type="ECO:0000256" key="5">
    <source>
        <dbReference type="ARBA" id="ARBA00023136"/>
    </source>
</evidence>
<keyword evidence="6" id="KW-1133">Transmembrane helix</keyword>
<protein>
    <submittedName>
        <fullName evidence="8">Glycosyl transferase family 2</fullName>
    </submittedName>
</protein>
<evidence type="ECO:0000256" key="1">
    <source>
        <dbReference type="ARBA" id="ARBA00004236"/>
    </source>
</evidence>
<dbReference type="Pfam" id="PF00535">
    <property type="entry name" value="Glycos_transf_2"/>
    <property type="match status" value="1"/>
</dbReference>
<evidence type="ECO:0000256" key="2">
    <source>
        <dbReference type="ARBA" id="ARBA00022475"/>
    </source>
</evidence>
<feature type="transmembrane region" description="Helical" evidence="6">
    <location>
        <begin position="271"/>
        <end position="291"/>
    </location>
</feature>
<keyword evidence="9" id="KW-1185">Reference proteome</keyword>
<organism evidence="8 9">
    <name type="scientific">Roseimaritima multifibrata</name>
    <dbReference type="NCBI Taxonomy" id="1930274"/>
    <lineage>
        <taxon>Bacteria</taxon>
        <taxon>Pseudomonadati</taxon>
        <taxon>Planctomycetota</taxon>
        <taxon>Planctomycetia</taxon>
        <taxon>Pirellulales</taxon>
        <taxon>Pirellulaceae</taxon>
        <taxon>Roseimaritima</taxon>
    </lineage>
</organism>
<dbReference type="CDD" id="cd00761">
    <property type="entry name" value="Glyco_tranf_GTA_type"/>
    <property type="match status" value="1"/>
</dbReference>
<evidence type="ECO:0000256" key="4">
    <source>
        <dbReference type="ARBA" id="ARBA00022679"/>
    </source>
</evidence>
<dbReference type="InterPro" id="IPR029044">
    <property type="entry name" value="Nucleotide-diphossugar_trans"/>
</dbReference>
<dbReference type="AlphaFoldDB" id="A0A517MMH8"/>
<dbReference type="GO" id="GO:0005886">
    <property type="term" value="C:plasma membrane"/>
    <property type="evidence" value="ECO:0007669"/>
    <property type="project" value="UniProtKB-SubCell"/>
</dbReference>
<dbReference type="KEGG" id="rml:FF011L_48850"/>
<feature type="domain" description="Glycosyltransferase 2-like" evidence="7">
    <location>
        <begin position="19"/>
        <end position="133"/>
    </location>
</feature>
<keyword evidence="6" id="KW-0812">Transmembrane</keyword>
<dbReference type="PANTHER" id="PTHR43646:SF2">
    <property type="entry name" value="GLYCOSYLTRANSFERASE 2-LIKE DOMAIN-CONTAINING PROTEIN"/>
    <property type="match status" value="1"/>
</dbReference>
<keyword evidence="2" id="KW-1003">Cell membrane</keyword>
<dbReference type="GO" id="GO:0016757">
    <property type="term" value="F:glycosyltransferase activity"/>
    <property type="evidence" value="ECO:0007669"/>
    <property type="project" value="UniProtKB-KW"/>
</dbReference>
<keyword evidence="3" id="KW-0328">Glycosyltransferase</keyword>
<dbReference type="Proteomes" id="UP000320672">
    <property type="component" value="Chromosome"/>
</dbReference>
<name>A0A517MMH8_9BACT</name>
<evidence type="ECO:0000313" key="9">
    <source>
        <dbReference type="Proteomes" id="UP000320672"/>
    </source>
</evidence>
<dbReference type="PANTHER" id="PTHR43646">
    <property type="entry name" value="GLYCOSYLTRANSFERASE"/>
    <property type="match status" value="1"/>
</dbReference>
<reference evidence="8 9" key="1">
    <citation type="submission" date="2019-02" db="EMBL/GenBank/DDBJ databases">
        <title>Deep-cultivation of Planctomycetes and their phenomic and genomic characterization uncovers novel biology.</title>
        <authorList>
            <person name="Wiegand S."/>
            <person name="Jogler M."/>
            <person name="Boedeker C."/>
            <person name="Pinto D."/>
            <person name="Vollmers J."/>
            <person name="Rivas-Marin E."/>
            <person name="Kohn T."/>
            <person name="Peeters S.H."/>
            <person name="Heuer A."/>
            <person name="Rast P."/>
            <person name="Oberbeckmann S."/>
            <person name="Bunk B."/>
            <person name="Jeske O."/>
            <person name="Meyerdierks A."/>
            <person name="Storesund J.E."/>
            <person name="Kallscheuer N."/>
            <person name="Luecker S."/>
            <person name="Lage O.M."/>
            <person name="Pohl T."/>
            <person name="Merkel B.J."/>
            <person name="Hornburger P."/>
            <person name="Mueller R.-W."/>
            <person name="Bruemmer F."/>
            <person name="Labrenz M."/>
            <person name="Spormann A.M."/>
            <person name="Op den Camp H."/>
            <person name="Overmann J."/>
            <person name="Amann R."/>
            <person name="Jetten M.S.M."/>
            <person name="Mascher T."/>
            <person name="Medema M.H."/>
            <person name="Devos D.P."/>
            <person name="Kaster A.-K."/>
            <person name="Ovreas L."/>
            <person name="Rohde M."/>
            <person name="Galperin M.Y."/>
            <person name="Jogler C."/>
        </authorList>
    </citation>
    <scope>NUCLEOTIDE SEQUENCE [LARGE SCALE GENOMIC DNA]</scope>
    <source>
        <strain evidence="8 9">FF011L</strain>
    </source>
</reference>
<gene>
    <name evidence="8" type="ORF">FF011L_48850</name>
</gene>
<evidence type="ECO:0000256" key="6">
    <source>
        <dbReference type="SAM" id="Phobius"/>
    </source>
</evidence>
<keyword evidence="5 6" id="KW-0472">Membrane</keyword>
<accession>A0A517MMH8</accession>
<dbReference type="SUPFAM" id="SSF53448">
    <property type="entry name" value="Nucleotide-diphospho-sugar transferases"/>
    <property type="match status" value="1"/>
</dbReference>
<evidence type="ECO:0000256" key="3">
    <source>
        <dbReference type="ARBA" id="ARBA00022676"/>
    </source>
</evidence>
<dbReference type="EMBL" id="CP036262">
    <property type="protein sequence ID" value="QDS96081.1"/>
    <property type="molecule type" value="Genomic_DNA"/>
</dbReference>
<proteinExistence type="predicted"/>
<dbReference type="Gene3D" id="3.90.550.10">
    <property type="entry name" value="Spore Coat Polysaccharide Biosynthesis Protein SpsA, Chain A"/>
    <property type="match status" value="1"/>
</dbReference>
<evidence type="ECO:0000313" key="8">
    <source>
        <dbReference type="EMBL" id="QDS96081.1"/>
    </source>
</evidence>
<comment type="subcellular location">
    <subcellularLocation>
        <location evidence="1">Cell membrane</location>
    </subcellularLocation>
</comment>
<feature type="transmembrane region" description="Helical" evidence="6">
    <location>
        <begin position="244"/>
        <end position="265"/>
    </location>
</feature>
<evidence type="ECO:0000259" key="7">
    <source>
        <dbReference type="Pfam" id="PF00535"/>
    </source>
</evidence>
<sequence length="352" mass="38725">MTKTSSAPIKIAAVAIGRNEGNRLRQCLASLYGRCECIVYVDSGSTDESVEVAKSLGAVLVLLESESRFTAARARNAGWKKLITLHPDLDYIQFVDGDCVVAADWLTIGASALSADSKIAVVCGRRREKHPEASLYNRLMDLEWNAPAGYVKSCGGDSLVRLSALTDVDGFNDTVLAGEEPELCQRLRNRGWSILQLDAEMTSHDAAMLQLSSWFRRCIRSGYGSLDVYHRLGVVGFRNEIRSAIFWSVGWIALSMCLMLIGFRISSWTGLGWGGLAAFCIWSSQTLKIAFNGHTRGLNWKDSLGYGIITMLGKPASAWGQATLIVDKVRGVQKRQIFYKASPSQRNEKDAK</sequence>
<dbReference type="RefSeq" id="WP_145354278.1">
    <property type="nucleotide sequence ID" value="NZ_CP036262.1"/>
</dbReference>
<dbReference type="InterPro" id="IPR001173">
    <property type="entry name" value="Glyco_trans_2-like"/>
</dbReference>